<keyword evidence="7 9" id="KW-0472">Membrane</keyword>
<comment type="function">
    <text evidence="8">Virulence factor required for growth in low Mg(2+) medium and for intramacrophage survival. May be involved in regulating membrane potential by activating Na(+)/K(+)-ATPase.</text>
</comment>
<keyword evidence="6 9" id="KW-1133">Transmembrane helix</keyword>
<comment type="subcellular location">
    <subcellularLocation>
        <location evidence="9">Cell inner membrane</location>
        <topology evidence="9">Multi-pass membrane protein</topology>
    </subcellularLocation>
    <subcellularLocation>
        <location evidence="1">Cell membrane</location>
        <topology evidence="1">Multi-pass membrane protein</topology>
    </subcellularLocation>
</comment>
<reference evidence="12 13" key="1">
    <citation type="submission" date="2016-12" db="EMBL/GenBank/DDBJ databases">
        <authorList>
            <person name="Song W.-J."/>
            <person name="Kurnit D.M."/>
        </authorList>
    </citation>
    <scope>NUCLEOTIDE SEQUENCE [LARGE SCALE GENOMIC DNA]</scope>
    <source>
        <strain evidence="12 13">175</strain>
    </source>
</reference>
<dbReference type="PANTHER" id="PTHR33778">
    <property type="entry name" value="PROTEIN MGTC"/>
    <property type="match status" value="1"/>
</dbReference>
<dbReference type="InterPro" id="IPR003416">
    <property type="entry name" value="MgtC/SapB/SrpB/YhiD_fam"/>
</dbReference>
<evidence type="ECO:0000256" key="6">
    <source>
        <dbReference type="ARBA" id="ARBA00022989"/>
    </source>
</evidence>
<keyword evidence="5 9" id="KW-0812">Transmembrane</keyword>
<feature type="transmembrane region" description="Helical" evidence="9">
    <location>
        <begin position="20"/>
        <end position="39"/>
    </location>
</feature>
<keyword evidence="9" id="KW-0997">Cell inner membrane</keyword>
<dbReference type="STRING" id="1760988.SAMN02949497_4293"/>
<dbReference type="Pfam" id="PF02308">
    <property type="entry name" value="MgtC"/>
    <property type="match status" value="1"/>
</dbReference>
<dbReference type="PRINTS" id="PR01837">
    <property type="entry name" value="MGTCSAPBPROT"/>
</dbReference>
<dbReference type="Proteomes" id="UP000192923">
    <property type="component" value="Unassembled WGS sequence"/>
</dbReference>
<evidence type="ECO:0000256" key="4">
    <source>
        <dbReference type="ARBA" id="ARBA00022475"/>
    </source>
</evidence>
<feature type="domain" description="MgtC-like C-terminal" evidence="11">
    <location>
        <begin position="167"/>
        <end position="243"/>
    </location>
</feature>
<feature type="transmembrane region" description="Helical" evidence="9">
    <location>
        <begin position="79"/>
        <end position="99"/>
    </location>
</feature>
<organism evidence="12 13">
    <name type="scientific">Methylomagnum ishizawai</name>
    <dbReference type="NCBI Taxonomy" id="1760988"/>
    <lineage>
        <taxon>Bacteria</taxon>
        <taxon>Pseudomonadati</taxon>
        <taxon>Pseudomonadota</taxon>
        <taxon>Gammaproteobacteria</taxon>
        <taxon>Methylococcales</taxon>
        <taxon>Methylococcaceae</taxon>
        <taxon>Methylomagnum</taxon>
    </lineage>
</organism>
<proteinExistence type="inferred from homology"/>
<dbReference type="EMBL" id="FXAM01000001">
    <property type="protein sequence ID" value="SMF96879.1"/>
    <property type="molecule type" value="Genomic_DNA"/>
</dbReference>
<evidence type="ECO:0000256" key="7">
    <source>
        <dbReference type="ARBA" id="ARBA00023136"/>
    </source>
</evidence>
<feature type="domain" description="MgtC/SapB/SrpB/YhiD N-terminal" evidence="10">
    <location>
        <begin position="30"/>
        <end position="150"/>
    </location>
</feature>
<accession>A0A1Y6D1R7</accession>
<dbReference type="GO" id="GO:0005886">
    <property type="term" value="C:plasma membrane"/>
    <property type="evidence" value="ECO:0007669"/>
    <property type="project" value="UniProtKB-SubCell"/>
</dbReference>
<dbReference type="Pfam" id="PF21770">
    <property type="entry name" value="MgtC_SapB_C"/>
    <property type="match status" value="1"/>
</dbReference>
<gene>
    <name evidence="12" type="ORF">SAMN02949497_4293</name>
</gene>
<comment type="similarity">
    <text evidence="2 9">Belongs to the MgtC/SapB family.</text>
</comment>
<evidence type="ECO:0000313" key="12">
    <source>
        <dbReference type="EMBL" id="SMF96879.1"/>
    </source>
</evidence>
<name>A0A1Y6D1R7_9GAMM</name>
<sequence length="249" mass="26530">MGFIRDFDWRSLEAIHNINLNSLLDTLISLAAAFVLGTLIGVERQYRQRTAGLRTHVLVAVGAAAFVDMANRLTGHEGAVHITAYVVSGVGFLGAGAIMKGDASIRGLNTAATLWGSAAVGACAGADLLLEAVCATLFVLGGNTWLRPLVNLVERAPIDGKSSEASYSVCVICNRQDQRRIRGHLEVLLEAAQYPVGGFDIHPFAGNDVQIFATLLPISVDVDELDRVVERLAAVEGVNQAFWSSSVTE</sequence>
<dbReference type="RefSeq" id="WP_254899431.1">
    <property type="nucleotide sequence ID" value="NZ_FXAM01000001.1"/>
</dbReference>
<evidence type="ECO:0000256" key="2">
    <source>
        <dbReference type="ARBA" id="ARBA00009298"/>
    </source>
</evidence>
<dbReference type="AlphaFoldDB" id="A0A1Y6D1R7"/>
<dbReference type="PANTHER" id="PTHR33778:SF3">
    <property type="entry name" value="PROTEIN MGTC"/>
    <property type="match status" value="1"/>
</dbReference>
<dbReference type="InterPro" id="IPR048640">
    <property type="entry name" value="MgtC-like_C"/>
</dbReference>
<evidence type="ECO:0000256" key="9">
    <source>
        <dbReference type="RuleBase" id="RU365041"/>
    </source>
</evidence>
<evidence type="ECO:0000256" key="5">
    <source>
        <dbReference type="ARBA" id="ARBA00022692"/>
    </source>
</evidence>
<keyword evidence="4" id="KW-1003">Cell membrane</keyword>
<evidence type="ECO:0000259" key="11">
    <source>
        <dbReference type="Pfam" id="PF21770"/>
    </source>
</evidence>
<keyword evidence="13" id="KW-1185">Reference proteome</keyword>
<evidence type="ECO:0000256" key="3">
    <source>
        <dbReference type="ARBA" id="ARBA00013833"/>
    </source>
</evidence>
<evidence type="ECO:0000256" key="8">
    <source>
        <dbReference type="ARBA" id="ARBA00025369"/>
    </source>
</evidence>
<dbReference type="InterPro" id="IPR049177">
    <property type="entry name" value="MgtC_SapB_SrpB_YhiD_N"/>
</dbReference>
<evidence type="ECO:0000256" key="1">
    <source>
        <dbReference type="ARBA" id="ARBA00004651"/>
    </source>
</evidence>
<protein>
    <recommendedName>
        <fullName evidence="3 9">Protein MgtC</fullName>
    </recommendedName>
</protein>
<comment type="caution">
    <text evidence="9">Lacks conserved residue(s) required for the propagation of feature annotation.</text>
</comment>
<evidence type="ECO:0000313" key="13">
    <source>
        <dbReference type="Proteomes" id="UP000192923"/>
    </source>
</evidence>
<evidence type="ECO:0000259" key="10">
    <source>
        <dbReference type="Pfam" id="PF02308"/>
    </source>
</evidence>
<dbReference type="Gene3D" id="3.30.70.260">
    <property type="match status" value="1"/>
</dbReference>